<reference evidence="1" key="2">
    <citation type="journal article" date="2015" name="Fish Shellfish Immunol.">
        <title>Early steps in the European eel (Anguilla anguilla)-Vibrio vulnificus interaction in the gills: Role of the RtxA13 toxin.</title>
        <authorList>
            <person name="Callol A."/>
            <person name="Pajuelo D."/>
            <person name="Ebbesson L."/>
            <person name="Teles M."/>
            <person name="MacKenzie S."/>
            <person name="Amaro C."/>
        </authorList>
    </citation>
    <scope>NUCLEOTIDE SEQUENCE</scope>
</reference>
<organism evidence="1">
    <name type="scientific">Anguilla anguilla</name>
    <name type="common">European freshwater eel</name>
    <name type="synonym">Muraena anguilla</name>
    <dbReference type="NCBI Taxonomy" id="7936"/>
    <lineage>
        <taxon>Eukaryota</taxon>
        <taxon>Metazoa</taxon>
        <taxon>Chordata</taxon>
        <taxon>Craniata</taxon>
        <taxon>Vertebrata</taxon>
        <taxon>Euteleostomi</taxon>
        <taxon>Actinopterygii</taxon>
        <taxon>Neopterygii</taxon>
        <taxon>Teleostei</taxon>
        <taxon>Anguilliformes</taxon>
        <taxon>Anguillidae</taxon>
        <taxon>Anguilla</taxon>
    </lineage>
</organism>
<dbReference type="AlphaFoldDB" id="A0A0E9PPU1"/>
<accession>A0A0E9PPU1</accession>
<name>A0A0E9PPU1_ANGAN</name>
<dbReference type="EMBL" id="GBXM01102729">
    <property type="protein sequence ID" value="JAH05848.1"/>
    <property type="molecule type" value="Transcribed_RNA"/>
</dbReference>
<sequence length="54" mass="5832">MLSERGQDRKRVPFPLVGARSSAGQLTCTCISCFSQQLSGNGFPLPRITPECCS</sequence>
<reference evidence="1" key="1">
    <citation type="submission" date="2014-11" db="EMBL/GenBank/DDBJ databases">
        <authorList>
            <person name="Amaro Gonzalez C."/>
        </authorList>
    </citation>
    <scope>NUCLEOTIDE SEQUENCE</scope>
</reference>
<proteinExistence type="predicted"/>
<protein>
    <submittedName>
        <fullName evidence="1">Uncharacterized protein</fullName>
    </submittedName>
</protein>
<evidence type="ECO:0000313" key="1">
    <source>
        <dbReference type="EMBL" id="JAH05848.1"/>
    </source>
</evidence>